<dbReference type="SMART" id="SM01034">
    <property type="entry name" value="BLUF"/>
    <property type="match status" value="1"/>
</dbReference>
<gene>
    <name evidence="2" type="ORF">D7V20_14215</name>
</gene>
<dbReference type="GO" id="GO:0009882">
    <property type="term" value="F:blue light photoreceptor activity"/>
    <property type="evidence" value="ECO:0007669"/>
    <property type="project" value="InterPro"/>
</dbReference>
<protein>
    <submittedName>
        <fullName evidence="2">BLUF domain-containing protein</fullName>
    </submittedName>
</protein>
<evidence type="ECO:0000313" key="2">
    <source>
        <dbReference type="EMBL" id="RKG36618.1"/>
    </source>
</evidence>
<dbReference type="Gene3D" id="3.30.70.100">
    <property type="match status" value="1"/>
</dbReference>
<proteinExistence type="predicted"/>
<dbReference type="Pfam" id="PF04940">
    <property type="entry name" value="BLUF"/>
    <property type="match status" value="1"/>
</dbReference>
<dbReference type="GO" id="GO:0071949">
    <property type="term" value="F:FAD binding"/>
    <property type="evidence" value="ECO:0007669"/>
    <property type="project" value="InterPro"/>
</dbReference>
<dbReference type="OrthoDB" id="557705at2"/>
<evidence type="ECO:0000259" key="1">
    <source>
        <dbReference type="PROSITE" id="PS50925"/>
    </source>
</evidence>
<name>A0A3A8EQY7_9GAMM</name>
<organism evidence="2 3">
    <name type="scientific">Acinetobacter rongchengensis</name>
    <dbReference type="NCBI Taxonomy" id="2419601"/>
    <lineage>
        <taxon>Bacteria</taxon>
        <taxon>Pseudomonadati</taxon>
        <taxon>Pseudomonadota</taxon>
        <taxon>Gammaproteobacteria</taxon>
        <taxon>Moraxellales</taxon>
        <taxon>Moraxellaceae</taxon>
        <taxon>Acinetobacter</taxon>
    </lineage>
</organism>
<keyword evidence="3" id="KW-1185">Reference proteome</keyword>
<accession>A0A3A8EQY7</accession>
<sequence length="140" mass="16898">MPIQLCYASTRVERDSDLLQDLKDILSVARDFNHAHQLYGVLYYSDGMYFQCLEGNKEILEVLFERIQQDRRHMNIHRFKDHEIDKIHFSKWSMKYVKNATRISRFFEKQGFQKFQPYQLNEQNMAEFLSLLVKIENANL</sequence>
<feature type="domain" description="BLUF" evidence="1">
    <location>
        <begin position="2"/>
        <end position="95"/>
    </location>
</feature>
<dbReference type="RefSeq" id="WP_120384844.1">
    <property type="nucleotide sequence ID" value="NZ_RAXT01000039.1"/>
</dbReference>
<dbReference type="EMBL" id="RAXT01000039">
    <property type="protein sequence ID" value="RKG36618.1"/>
    <property type="molecule type" value="Genomic_DNA"/>
</dbReference>
<dbReference type="InterPro" id="IPR007024">
    <property type="entry name" value="BLUF_domain"/>
</dbReference>
<dbReference type="PROSITE" id="PS50925">
    <property type="entry name" value="BLUF"/>
    <property type="match status" value="1"/>
</dbReference>
<dbReference type="Proteomes" id="UP000280405">
    <property type="component" value="Unassembled WGS sequence"/>
</dbReference>
<comment type="caution">
    <text evidence="2">The sequence shown here is derived from an EMBL/GenBank/DDBJ whole genome shotgun (WGS) entry which is preliminary data.</text>
</comment>
<dbReference type="InterPro" id="IPR036046">
    <property type="entry name" value="Acylphosphatase-like_dom_sf"/>
</dbReference>
<reference evidence="2 3" key="1">
    <citation type="submission" date="2018-09" db="EMBL/GenBank/DDBJ databases">
        <title>The draft genome of Acinetobacter spp. strains.</title>
        <authorList>
            <person name="Qin J."/>
            <person name="Feng Y."/>
            <person name="Zong Z."/>
        </authorList>
    </citation>
    <scope>NUCLEOTIDE SEQUENCE [LARGE SCALE GENOMIC DNA]</scope>
    <source>
        <strain evidence="2 3">WCHAc060115</strain>
    </source>
</reference>
<evidence type="ECO:0000313" key="3">
    <source>
        <dbReference type="Proteomes" id="UP000280405"/>
    </source>
</evidence>
<dbReference type="SUPFAM" id="SSF54975">
    <property type="entry name" value="Acylphosphatase/BLUF domain-like"/>
    <property type="match status" value="1"/>
</dbReference>
<dbReference type="AlphaFoldDB" id="A0A3A8EQY7"/>